<dbReference type="EMBL" id="JACHDN010000001">
    <property type="protein sequence ID" value="MBB5473942.1"/>
    <property type="molecule type" value="Genomic_DNA"/>
</dbReference>
<comment type="caution">
    <text evidence="2">The sequence shown here is derived from an EMBL/GenBank/DDBJ whole genome shotgun (WGS) entry which is preliminary data.</text>
</comment>
<organism evidence="2 4">
    <name type="scientific">Cellulomonas hominis</name>
    <dbReference type="NCBI Taxonomy" id="156981"/>
    <lineage>
        <taxon>Bacteria</taxon>
        <taxon>Bacillati</taxon>
        <taxon>Actinomycetota</taxon>
        <taxon>Actinomycetes</taxon>
        <taxon>Micrococcales</taxon>
        <taxon>Cellulomonadaceae</taxon>
        <taxon>Cellulomonas</taxon>
    </lineage>
</organism>
<name>A0A511FGS3_9CELL</name>
<evidence type="ECO:0000313" key="5">
    <source>
        <dbReference type="Proteomes" id="UP000564629"/>
    </source>
</evidence>
<dbReference type="Proteomes" id="UP000564629">
    <property type="component" value="Unassembled WGS sequence"/>
</dbReference>
<dbReference type="RefSeq" id="WP_146838718.1">
    <property type="nucleotide sequence ID" value="NZ_BJVQ01000040.1"/>
</dbReference>
<evidence type="ECO:0000313" key="4">
    <source>
        <dbReference type="Proteomes" id="UP000321723"/>
    </source>
</evidence>
<gene>
    <name evidence="2" type="ORF">CHO01_26530</name>
    <name evidence="3" type="ORF">HNR08_002678</name>
</gene>
<protein>
    <submittedName>
        <fullName evidence="2">Uncharacterized protein</fullName>
    </submittedName>
</protein>
<feature type="region of interest" description="Disordered" evidence="1">
    <location>
        <begin position="1"/>
        <end position="63"/>
    </location>
</feature>
<dbReference type="Proteomes" id="UP000321723">
    <property type="component" value="Unassembled WGS sequence"/>
</dbReference>
<keyword evidence="4" id="KW-1185">Reference proteome</keyword>
<evidence type="ECO:0000256" key="1">
    <source>
        <dbReference type="SAM" id="MobiDB-lite"/>
    </source>
</evidence>
<evidence type="ECO:0000313" key="2">
    <source>
        <dbReference type="EMBL" id="GEL47537.1"/>
    </source>
</evidence>
<proteinExistence type="predicted"/>
<evidence type="ECO:0000313" key="3">
    <source>
        <dbReference type="EMBL" id="MBB5473942.1"/>
    </source>
</evidence>
<reference evidence="2 4" key="1">
    <citation type="submission" date="2019-07" db="EMBL/GenBank/DDBJ databases">
        <title>Whole genome shotgun sequence of Cellulomonas hominis NBRC 16055.</title>
        <authorList>
            <person name="Hosoyama A."/>
            <person name="Uohara A."/>
            <person name="Ohji S."/>
            <person name="Ichikawa N."/>
        </authorList>
    </citation>
    <scope>NUCLEOTIDE SEQUENCE [LARGE SCALE GENOMIC DNA]</scope>
    <source>
        <strain evidence="2 4">NBRC 16055</strain>
    </source>
</reference>
<sequence>MSTDDTTQGYDPAEDPDADPAMLNPRTGGQAAGGDEADADTDAEPANLNPRADGPDGGGAGTP</sequence>
<dbReference type="EMBL" id="BJVQ01000040">
    <property type="protein sequence ID" value="GEL47537.1"/>
    <property type="molecule type" value="Genomic_DNA"/>
</dbReference>
<dbReference type="AlphaFoldDB" id="A0A511FGS3"/>
<reference evidence="3 5" key="2">
    <citation type="submission" date="2020-08" db="EMBL/GenBank/DDBJ databases">
        <title>Sequencing the genomes of 1000 actinobacteria strains.</title>
        <authorList>
            <person name="Klenk H.-P."/>
        </authorList>
    </citation>
    <scope>NUCLEOTIDE SEQUENCE [LARGE SCALE GENOMIC DNA]</scope>
    <source>
        <strain evidence="3 5">DSM 9581</strain>
    </source>
</reference>
<accession>A0A511FGS3</accession>